<dbReference type="Proteomes" id="UP001597227">
    <property type="component" value="Unassembled WGS sequence"/>
</dbReference>
<dbReference type="NCBIfam" id="NF046065">
    <property type="entry name" value="MtxRegRemB"/>
    <property type="match status" value="1"/>
</dbReference>
<evidence type="ECO:0000313" key="1">
    <source>
        <dbReference type="EMBL" id="MFD1780601.1"/>
    </source>
</evidence>
<evidence type="ECO:0000313" key="2">
    <source>
        <dbReference type="Proteomes" id="UP001597227"/>
    </source>
</evidence>
<proteinExistence type="predicted"/>
<name>A0ABW4MRI7_9BACI</name>
<sequence>MFIHLGDNVMVRSSDVITILDRQLLKSSSIVNEFLDVQKDRVVELSNGNTKSVVVTVDKVYYSPLSSSTLKKRSQHVSDFETILDEI</sequence>
<organism evidence="1 2">
    <name type="scientific">Fredinandcohnia salidurans</name>
    <dbReference type="NCBI Taxonomy" id="2595041"/>
    <lineage>
        <taxon>Bacteria</taxon>
        <taxon>Bacillati</taxon>
        <taxon>Bacillota</taxon>
        <taxon>Bacilli</taxon>
        <taxon>Bacillales</taxon>
        <taxon>Bacillaceae</taxon>
        <taxon>Fredinandcohnia</taxon>
    </lineage>
</organism>
<dbReference type="InterPro" id="IPR007169">
    <property type="entry name" value="RemA-like"/>
</dbReference>
<dbReference type="Pfam" id="PF04025">
    <property type="entry name" value="RemA-like"/>
    <property type="match status" value="1"/>
</dbReference>
<reference evidence="2" key="1">
    <citation type="journal article" date="2019" name="Int. J. Syst. Evol. Microbiol.">
        <title>The Global Catalogue of Microorganisms (GCM) 10K type strain sequencing project: providing services to taxonomists for standard genome sequencing and annotation.</title>
        <authorList>
            <consortium name="The Broad Institute Genomics Platform"/>
            <consortium name="The Broad Institute Genome Sequencing Center for Infectious Disease"/>
            <person name="Wu L."/>
            <person name="Ma J."/>
        </authorList>
    </citation>
    <scope>NUCLEOTIDE SEQUENCE [LARGE SCALE GENOMIC DNA]</scope>
    <source>
        <strain evidence="2">CCUG 15531</strain>
    </source>
</reference>
<protein>
    <submittedName>
        <fullName evidence="1">Extracellular matrix regulator RemB</fullName>
    </submittedName>
</protein>
<comment type="caution">
    <text evidence="1">The sequence shown here is derived from an EMBL/GenBank/DDBJ whole genome shotgun (WGS) entry which is preliminary data.</text>
</comment>
<dbReference type="RefSeq" id="WP_165918236.1">
    <property type="nucleotide sequence ID" value="NZ_JBHUEK010000025.1"/>
</dbReference>
<accession>A0ABW4MRI7</accession>
<gene>
    <name evidence="1" type="primary">remB</name>
    <name evidence="1" type="ORF">ACFSFW_18195</name>
</gene>
<dbReference type="EMBL" id="JBHUEK010000025">
    <property type="protein sequence ID" value="MFD1780601.1"/>
    <property type="molecule type" value="Genomic_DNA"/>
</dbReference>
<keyword evidence="2" id="KW-1185">Reference proteome</keyword>